<dbReference type="Proteomes" id="UP000076407">
    <property type="component" value="Unassembled WGS sequence"/>
</dbReference>
<reference evidence="2" key="1">
    <citation type="submission" date="2013-03" db="EMBL/GenBank/DDBJ databases">
        <title>The Genome Sequence of Anopheles quadriannulatus QUAD4_A.</title>
        <authorList>
            <consortium name="The Broad Institute Genomics Platform"/>
            <person name="Neafsey D.E."/>
            <person name="Howell P."/>
            <person name="Walker B."/>
            <person name="Young S.K."/>
            <person name="Zeng Q."/>
            <person name="Gargeya S."/>
            <person name="Fitzgerald M."/>
            <person name="Haas B."/>
            <person name="Abouelleil A."/>
            <person name="Allen A.W."/>
            <person name="Alvarado L."/>
            <person name="Arachchi H.M."/>
            <person name="Berlin A.M."/>
            <person name="Chapman S.B."/>
            <person name="Gainer-Dewar J."/>
            <person name="Goldberg J."/>
            <person name="Griggs A."/>
            <person name="Gujja S."/>
            <person name="Hansen M."/>
            <person name="Howarth C."/>
            <person name="Imamovic A."/>
            <person name="Ireland A."/>
            <person name="Larimer J."/>
            <person name="McCowan C."/>
            <person name="Murphy C."/>
            <person name="Pearson M."/>
            <person name="Poon T.W."/>
            <person name="Priest M."/>
            <person name="Roberts A."/>
            <person name="Saif S."/>
            <person name="Shea T."/>
            <person name="Sisk P."/>
            <person name="Sykes S."/>
            <person name="Wortman J."/>
            <person name="Nusbaum C."/>
            <person name="Birren B."/>
        </authorList>
    </citation>
    <scope>NUCLEOTIDE SEQUENCE [LARGE SCALE GENOMIC DNA]</scope>
    <source>
        <strain evidence="2">SANGQUA</strain>
    </source>
</reference>
<dbReference type="EnsemblMetazoa" id="AQUA015327-RA">
    <property type="protein sequence ID" value="AQUA015327-PA"/>
    <property type="gene ID" value="AQUA015327"/>
</dbReference>
<dbReference type="EnsemblMetazoa" id="AQUA014506-RA">
    <property type="protein sequence ID" value="AQUA014506-PA"/>
    <property type="gene ID" value="AQUA014506"/>
</dbReference>
<dbReference type="VEuPathDB" id="VectorBase:AQUA015327"/>
<proteinExistence type="predicted"/>
<name>A0A182XRN4_ANOQN</name>
<protein>
    <submittedName>
        <fullName evidence="1">Uncharacterized protein</fullName>
    </submittedName>
</protein>
<evidence type="ECO:0000313" key="1">
    <source>
        <dbReference type="EnsemblMetazoa" id="AQUA014506-PA"/>
    </source>
</evidence>
<evidence type="ECO:0000313" key="2">
    <source>
        <dbReference type="Proteomes" id="UP000076407"/>
    </source>
</evidence>
<organism evidence="1 2">
    <name type="scientific">Anopheles quadriannulatus</name>
    <name type="common">Mosquito</name>
    <dbReference type="NCBI Taxonomy" id="34691"/>
    <lineage>
        <taxon>Eukaryota</taxon>
        <taxon>Metazoa</taxon>
        <taxon>Ecdysozoa</taxon>
        <taxon>Arthropoda</taxon>
        <taxon>Hexapoda</taxon>
        <taxon>Insecta</taxon>
        <taxon>Pterygota</taxon>
        <taxon>Neoptera</taxon>
        <taxon>Endopterygota</taxon>
        <taxon>Diptera</taxon>
        <taxon>Nematocera</taxon>
        <taxon>Culicoidea</taxon>
        <taxon>Culicidae</taxon>
        <taxon>Anophelinae</taxon>
        <taxon>Anopheles</taxon>
    </lineage>
</organism>
<accession>A0A182XRN4</accession>
<keyword evidence="2" id="KW-1185">Reference proteome</keyword>
<reference evidence="1" key="2">
    <citation type="submission" date="2020-05" db="UniProtKB">
        <authorList>
            <consortium name="EnsemblMetazoa"/>
        </authorList>
    </citation>
    <scope>IDENTIFICATION</scope>
    <source>
        <strain evidence="1">SANGQUA</strain>
    </source>
</reference>
<dbReference type="VEuPathDB" id="VectorBase:AQUA014506"/>
<sequence>MRSPAIRQTLGRSLSFSPNVYRPVRDL</sequence>
<dbReference type="AlphaFoldDB" id="A0A182XRN4"/>